<dbReference type="EMBL" id="MLAK01000218">
    <property type="protein sequence ID" value="OHT15468.1"/>
    <property type="molecule type" value="Genomic_DNA"/>
</dbReference>
<evidence type="ECO:0000259" key="3">
    <source>
        <dbReference type="Pfam" id="PF01103"/>
    </source>
</evidence>
<keyword evidence="2" id="KW-0472">Membrane</keyword>
<dbReference type="RefSeq" id="XP_068368604.1">
    <property type="nucleotide sequence ID" value="XM_068497596.1"/>
</dbReference>
<feature type="domain" description="Bacterial surface antigen (D15)" evidence="3">
    <location>
        <begin position="250"/>
        <end position="394"/>
    </location>
</feature>
<sequence length="398" mass="45279">MYKIKGKTTPEFVANELLLDELNRIRKEKIPFAQKNEEAQKLAKKLSSISSVKSVEIKRRFPSFYRFEFLNPYSVKVHSYKGFLPPYFSVSKSFDINLGWANFVDSENETIELGAQFKSIRPPKLIMHYNIYDLKNADFSLHENCFSTLRVSVSNETQYVKKQPIRIYSFDVFFHPKHMNMTQLASLSVVSECHETSAPLTFLFDPSPYLKVSYKLENKALKNIVSFSSEFACLVYNKKKQRAKPMVKFITTLKKKLGLGFSAFCTGGMLISRSAVPFAEKFQIGGIELTRGIESRDLCMRANNFPSGSDMFASGTLDYCPALVPNVNPHFFVNGAFSANLQSNNMFDVVPRLSSVLSVGTGIKFQYKGATFEANVQFPYKKSDHLHFLRFQLGVTPI</sequence>
<name>A0A1J4L0K3_9EUKA</name>
<evidence type="ECO:0000256" key="2">
    <source>
        <dbReference type="ARBA" id="ARBA00023136"/>
    </source>
</evidence>
<comment type="subcellular location">
    <subcellularLocation>
        <location evidence="1">Membrane</location>
    </subcellularLocation>
</comment>
<dbReference type="InterPro" id="IPR000184">
    <property type="entry name" value="Bac_surfAg_D15"/>
</dbReference>
<protein>
    <recommendedName>
        <fullName evidence="3">Bacterial surface antigen (D15) domain-containing protein</fullName>
    </recommendedName>
</protein>
<gene>
    <name evidence="4" type="ORF">TRFO_14092</name>
</gene>
<proteinExistence type="predicted"/>
<evidence type="ECO:0000313" key="4">
    <source>
        <dbReference type="EMBL" id="OHT15468.1"/>
    </source>
</evidence>
<accession>A0A1J4L0K3</accession>
<comment type="caution">
    <text evidence="4">The sequence shown here is derived from an EMBL/GenBank/DDBJ whole genome shotgun (WGS) entry which is preliminary data.</text>
</comment>
<dbReference type="GO" id="GO:0019867">
    <property type="term" value="C:outer membrane"/>
    <property type="evidence" value="ECO:0007669"/>
    <property type="project" value="InterPro"/>
</dbReference>
<dbReference type="VEuPathDB" id="TrichDB:TRFO_14092"/>
<dbReference type="Pfam" id="PF01103">
    <property type="entry name" value="Omp85"/>
    <property type="match status" value="1"/>
</dbReference>
<keyword evidence="5" id="KW-1185">Reference proteome</keyword>
<reference evidence="4" key="1">
    <citation type="submission" date="2016-10" db="EMBL/GenBank/DDBJ databases">
        <authorList>
            <person name="Benchimol M."/>
            <person name="Almeida L.G."/>
            <person name="Vasconcelos A.T."/>
            <person name="Perreira-Neves A."/>
            <person name="Rosa I.A."/>
            <person name="Tasca T."/>
            <person name="Bogo M.R."/>
            <person name="de Souza W."/>
        </authorList>
    </citation>
    <scope>NUCLEOTIDE SEQUENCE [LARGE SCALE GENOMIC DNA]</scope>
    <source>
        <strain evidence="4">K</strain>
    </source>
</reference>
<dbReference type="AlphaFoldDB" id="A0A1J4L0K3"/>
<evidence type="ECO:0000256" key="1">
    <source>
        <dbReference type="ARBA" id="ARBA00004370"/>
    </source>
</evidence>
<organism evidence="4 5">
    <name type="scientific">Tritrichomonas foetus</name>
    <dbReference type="NCBI Taxonomy" id="1144522"/>
    <lineage>
        <taxon>Eukaryota</taxon>
        <taxon>Metamonada</taxon>
        <taxon>Parabasalia</taxon>
        <taxon>Tritrichomonadida</taxon>
        <taxon>Tritrichomonadidae</taxon>
        <taxon>Tritrichomonas</taxon>
    </lineage>
</organism>
<evidence type="ECO:0000313" key="5">
    <source>
        <dbReference type="Proteomes" id="UP000179807"/>
    </source>
</evidence>
<dbReference type="Proteomes" id="UP000179807">
    <property type="component" value="Unassembled WGS sequence"/>
</dbReference>
<dbReference type="Gene3D" id="2.40.160.50">
    <property type="entry name" value="membrane protein fhac: a member of the omp85/tpsb transporter family"/>
    <property type="match status" value="1"/>
</dbReference>
<dbReference type="GeneID" id="94832300"/>